<feature type="signal peptide" evidence="1">
    <location>
        <begin position="1"/>
        <end position="25"/>
    </location>
</feature>
<dbReference type="EMBL" id="JALJOV010000274">
    <property type="protein sequence ID" value="KAK9865179.1"/>
    <property type="molecule type" value="Genomic_DNA"/>
</dbReference>
<name>A0AAW1T8P7_9CHLO</name>
<dbReference type="Proteomes" id="UP001485043">
    <property type="component" value="Unassembled WGS sequence"/>
</dbReference>
<keyword evidence="1" id="KW-0732">Signal</keyword>
<comment type="caution">
    <text evidence="2">The sequence shown here is derived from an EMBL/GenBank/DDBJ whole genome shotgun (WGS) entry which is preliminary data.</text>
</comment>
<sequence length="535" mass="54853">MQDPLRVVALLGVVLIAAAAPAVQAQSEAGGAPNACYSTAIPTSQLMLNYTRSQTSAATTFSFLVQPKGALAGTVTSVGLRIASTLAASPSSIKTSVPAGQIQGPGPQFVWPALKSLAQVYSLALAAPDASNPPFYLTSLCQQGITVLDAAGKPVFQQPAAAAGQPGTCFLYFQMTDGSCGYQLLADRELPASTIPPPPPSAPAASAAPAGSYGYSSYGYGYGYGGYGYGYSSPPAKAPSAPLFGPPVSMSPPASYGSPPPPVYGYGSYTPAPPSPPAYGGYYGSPASSYGGYGSPPAAPSGGYYSATPTTLFGSGRSLLSVMPDETVLQASGLDHLGSAFPSNTWQFMHHKSSSGSMRSQGCPEPGATAEVACQAQRVCGKCSSTSSPDASNAFTLIRSFQDGKTVYNLTASKAVGSMPSRISLRVGSQSPSALTGYPDLSSHWLRGTVHRDCSSHTGLKHTIAWEQAAIKKAWSAGTPPLFQVEVAGDVDLFAEEVKVAGSEGAQLLIKPGVALLSLEDASGCNWQALDMRYA</sequence>
<evidence type="ECO:0000313" key="3">
    <source>
        <dbReference type="Proteomes" id="UP001485043"/>
    </source>
</evidence>
<gene>
    <name evidence="2" type="ORF">WJX84_012339</name>
</gene>
<feature type="chain" id="PRO_5043979730" evidence="1">
    <location>
        <begin position="26"/>
        <end position="535"/>
    </location>
</feature>
<proteinExistence type="predicted"/>
<evidence type="ECO:0000313" key="2">
    <source>
        <dbReference type="EMBL" id="KAK9865179.1"/>
    </source>
</evidence>
<accession>A0AAW1T8P7</accession>
<keyword evidence="3" id="KW-1185">Reference proteome</keyword>
<reference evidence="2 3" key="1">
    <citation type="journal article" date="2024" name="Nat. Commun.">
        <title>Phylogenomics reveals the evolutionary origins of lichenization in chlorophyte algae.</title>
        <authorList>
            <person name="Puginier C."/>
            <person name="Libourel C."/>
            <person name="Otte J."/>
            <person name="Skaloud P."/>
            <person name="Haon M."/>
            <person name="Grisel S."/>
            <person name="Petersen M."/>
            <person name="Berrin J.G."/>
            <person name="Delaux P.M."/>
            <person name="Dal Grande F."/>
            <person name="Keller J."/>
        </authorList>
    </citation>
    <scope>NUCLEOTIDE SEQUENCE [LARGE SCALE GENOMIC DNA]</scope>
    <source>
        <strain evidence="2 3">SAG 2523</strain>
    </source>
</reference>
<protein>
    <submittedName>
        <fullName evidence="2">Uncharacterized protein</fullName>
    </submittedName>
</protein>
<organism evidence="2 3">
    <name type="scientific">Apatococcus fuscideae</name>
    <dbReference type="NCBI Taxonomy" id="2026836"/>
    <lineage>
        <taxon>Eukaryota</taxon>
        <taxon>Viridiplantae</taxon>
        <taxon>Chlorophyta</taxon>
        <taxon>core chlorophytes</taxon>
        <taxon>Trebouxiophyceae</taxon>
        <taxon>Chlorellales</taxon>
        <taxon>Chlorellaceae</taxon>
        <taxon>Apatococcus</taxon>
    </lineage>
</organism>
<evidence type="ECO:0000256" key="1">
    <source>
        <dbReference type="SAM" id="SignalP"/>
    </source>
</evidence>
<dbReference type="AlphaFoldDB" id="A0AAW1T8P7"/>